<dbReference type="AlphaFoldDB" id="A0A9Q8QL26"/>
<sequence length="109" mass="11755">MLRDVMMPCRRVPPRLPACFGPKPKGPSCLQPVSLSLDAAAESRLPETSSATLALFSSFAPYSNYYSAFLAASLELHRNPVVRGGSACDASRLRRLLSAISRIVSSSKQ</sequence>
<keyword evidence="2" id="KW-1185">Reference proteome</keyword>
<proteinExistence type="predicted"/>
<dbReference type="GeneID" id="72068783"/>
<reference evidence="1" key="1">
    <citation type="submission" date="2021-11" db="EMBL/GenBank/DDBJ databases">
        <title>Purpureocillium_takamizusanense_genome.</title>
        <authorList>
            <person name="Nguyen N.-H."/>
        </authorList>
    </citation>
    <scope>NUCLEOTIDE SEQUENCE</scope>
    <source>
        <strain evidence="1">PT3</strain>
    </source>
</reference>
<dbReference type="Proteomes" id="UP000829364">
    <property type="component" value="Chromosome 6"/>
</dbReference>
<gene>
    <name evidence="1" type="ORF">JDV02_006834</name>
</gene>
<accession>A0A9Q8QL26</accession>
<dbReference type="RefSeq" id="XP_047844257.1">
    <property type="nucleotide sequence ID" value="XM_047988264.1"/>
</dbReference>
<organism evidence="1 2">
    <name type="scientific">Purpureocillium takamizusanense</name>
    <dbReference type="NCBI Taxonomy" id="2060973"/>
    <lineage>
        <taxon>Eukaryota</taxon>
        <taxon>Fungi</taxon>
        <taxon>Dikarya</taxon>
        <taxon>Ascomycota</taxon>
        <taxon>Pezizomycotina</taxon>
        <taxon>Sordariomycetes</taxon>
        <taxon>Hypocreomycetidae</taxon>
        <taxon>Hypocreales</taxon>
        <taxon>Ophiocordycipitaceae</taxon>
        <taxon>Purpureocillium</taxon>
    </lineage>
</organism>
<evidence type="ECO:0000313" key="1">
    <source>
        <dbReference type="EMBL" id="UNI20776.1"/>
    </source>
</evidence>
<evidence type="ECO:0000313" key="2">
    <source>
        <dbReference type="Proteomes" id="UP000829364"/>
    </source>
</evidence>
<protein>
    <submittedName>
        <fullName evidence="1">Uncharacterized protein</fullName>
    </submittedName>
</protein>
<dbReference type="EMBL" id="CP086359">
    <property type="protein sequence ID" value="UNI20776.1"/>
    <property type="molecule type" value="Genomic_DNA"/>
</dbReference>
<name>A0A9Q8QL26_9HYPO</name>
<dbReference type="KEGG" id="ptkz:JDV02_006834"/>